<sequence>MGYAGHSLFHNDVPTPNLEYPENICLSSPKLRLSFAVLHEMGRLPVAKAKAHDKYNGAFDRLRSLVTPKGVPLQGAEVVLGPMKGVRDPQGPPPGNLTSSGSVVLWGSFREHTPFVSPSLWEISLWANAGLGLPQPVFAFIEYTLIQLSIRVLLGIRIDVEISSKPDEVCPCGLLIHTMRWESEVCEVQSKRRD</sequence>
<name>A0A6B0S2J9_9CETA</name>
<dbReference type="Proteomes" id="UP000322234">
    <property type="component" value="Unassembled WGS sequence"/>
</dbReference>
<evidence type="ECO:0000313" key="2">
    <source>
        <dbReference type="Proteomes" id="UP000322234"/>
    </source>
</evidence>
<dbReference type="EMBL" id="VBQZ03000115">
    <property type="protein sequence ID" value="MXQ94544.1"/>
    <property type="molecule type" value="Genomic_DNA"/>
</dbReference>
<gene>
    <name evidence="1" type="ORF">E5288_WYG003452</name>
</gene>
<dbReference type="AlphaFoldDB" id="A0A6B0S2J9"/>
<reference evidence="1" key="1">
    <citation type="submission" date="2019-10" db="EMBL/GenBank/DDBJ databases">
        <title>The sequence and de novo assembly of the wild yak genome.</title>
        <authorList>
            <person name="Liu Y."/>
        </authorList>
    </citation>
    <scope>NUCLEOTIDE SEQUENCE [LARGE SCALE GENOMIC DNA]</scope>
    <source>
        <strain evidence="1">WY2019</strain>
    </source>
</reference>
<accession>A0A6B0S2J9</accession>
<evidence type="ECO:0000313" key="1">
    <source>
        <dbReference type="EMBL" id="MXQ94544.1"/>
    </source>
</evidence>
<protein>
    <submittedName>
        <fullName evidence="1">Uncharacterized protein</fullName>
    </submittedName>
</protein>
<organism evidence="1 2">
    <name type="scientific">Bos mutus</name>
    <name type="common">wild yak</name>
    <dbReference type="NCBI Taxonomy" id="72004"/>
    <lineage>
        <taxon>Eukaryota</taxon>
        <taxon>Metazoa</taxon>
        <taxon>Chordata</taxon>
        <taxon>Craniata</taxon>
        <taxon>Vertebrata</taxon>
        <taxon>Euteleostomi</taxon>
        <taxon>Mammalia</taxon>
        <taxon>Eutheria</taxon>
        <taxon>Laurasiatheria</taxon>
        <taxon>Artiodactyla</taxon>
        <taxon>Ruminantia</taxon>
        <taxon>Pecora</taxon>
        <taxon>Bovidae</taxon>
        <taxon>Bovinae</taxon>
        <taxon>Bos</taxon>
    </lineage>
</organism>
<proteinExistence type="predicted"/>
<keyword evidence="2" id="KW-1185">Reference proteome</keyword>
<comment type="caution">
    <text evidence="1">The sequence shown here is derived from an EMBL/GenBank/DDBJ whole genome shotgun (WGS) entry which is preliminary data.</text>
</comment>